<keyword evidence="1" id="KW-0472">Membrane</keyword>
<keyword evidence="1" id="KW-0812">Transmembrane</keyword>
<evidence type="ECO:0008006" key="3">
    <source>
        <dbReference type="Google" id="ProtNLM"/>
    </source>
</evidence>
<dbReference type="PANTHER" id="PTHR35997:SF6">
    <property type="entry name" value="COTTON FIBER PROTEIN"/>
    <property type="match status" value="1"/>
</dbReference>
<comment type="caution">
    <text evidence="2">The sequence shown here is derived from an EMBL/GenBank/DDBJ whole genome shotgun (WGS) entry which is preliminary data.</text>
</comment>
<reference evidence="2" key="1">
    <citation type="submission" date="2020-06" db="EMBL/GenBank/DDBJ databases">
        <authorList>
            <person name="Li T."/>
            <person name="Hu X."/>
            <person name="Zhang T."/>
            <person name="Song X."/>
            <person name="Zhang H."/>
            <person name="Dai N."/>
            <person name="Sheng W."/>
            <person name="Hou X."/>
            <person name="Wei L."/>
        </authorList>
    </citation>
    <scope>NUCLEOTIDE SEQUENCE</scope>
    <source>
        <strain evidence="2">KEN8</strain>
        <tissue evidence="2">Leaf</tissue>
    </source>
</reference>
<protein>
    <recommendedName>
        <fullName evidence="3">Cotton fiber protein</fullName>
    </recommendedName>
</protein>
<dbReference type="AlphaFoldDB" id="A0AAW2MEY3"/>
<feature type="transmembrane region" description="Helical" evidence="1">
    <location>
        <begin position="61"/>
        <end position="80"/>
    </location>
</feature>
<name>A0AAW2MEY3_9LAMI</name>
<dbReference type="InterPro" id="IPR008480">
    <property type="entry name" value="DUF761_pln"/>
</dbReference>
<feature type="transmembrane region" description="Helical" evidence="1">
    <location>
        <begin position="30"/>
        <end position="49"/>
    </location>
</feature>
<keyword evidence="1" id="KW-1133">Transmembrane helix</keyword>
<proteinExistence type="predicted"/>
<dbReference type="Pfam" id="PF05553">
    <property type="entry name" value="DUF761"/>
    <property type="match status" value="1"/>
</dbReference>
<reference evidence="2" key="2">
    <citation type="journal article" date="2024" name="Plant">
        <title>Genomic evolution and insights into agronomic trait innovations of Sesamum species.</title>
        <authorList>
            <person name="Miao H."/>
            <person name="Wang L."/>
            <person name="Qu L."/>
            <person name="Liu H."/>
            <person name="Sun Y."/>
            <person name="Le M."/>
            <person name="Wang Q."/>
            <person name="Wei S."/>
            <person name="Zheng Y."/>
            <person name="Lin W."/>
            <person name="Duan Y."/>
            <person name="Cao H."/>
            <person name="Xiong S."/>
            <person name="Wang X."/>
            <person name="Wei L."/>
            <person name="Li C."/>
            <person name="Ma Q."/>
            <person name="Ju M."/>
            <person name="Zhao R."/>
            <person name="Li G."/>
            <person name="Mu C."/>
            <person name="Tian Q."/>
            <person name="Mei H."/>
            <person name="Zhang T."/>
            <person name="Gao T."/>
            <person name="Zhang H."/>
        </authorList>
    </citation>
    <scope>NUCLEOTIDE SEQUENCE</scope>
    <source>
        <strain evidence="2">KEN8</strain>
    </source>
</reference>
<sequence>MAMPFLNFPDNSLNFEKFKKNPKKYSNLKSLWAFLLSIFIYVSVFYIFNLSPSALFFTTKFWFFISNTLILIIAVDFGAFSSSKDDDVFYQEYVKNTSVIRAKTAPSLQTQYVKIVDKTATNDQNDEKPQEKIINMVATTTAVAKHDQNHQSFIRTTETDGVDDDEKLDTKKEELMISIKPEVGKGSPEQNKGDRRRCVRSNSENAVIMVAAAEETEEKMVLRRTLSERGDEEENEFSKMSDEEVNRRVEEFIRRFNRQMRLQAAKTRRNSDQLMNTS</sequence>
<accession>A0AAW2MEY3</accession>
<organism evidence="2">
    <name type="scientific">Sesamum calycinum</name>
    <dbReference type="NCBI Taxonomy" id="2727403"/>
    <lineage>
        <taxon>Eukaryota</taxon>
        <taxon>Viridiplantae</taxon>
        <taxon>Streptophyta</taxon>
        <taxon>Embryophyta</taxon>
        <taxon>Tracheophyta</taxon>
        <taxon>Spermatophyta</taxon>
        <taxon>Magnoliopsida</taxon>
        <taxon>eudicotyledons</taxon>
        <taxon>Gunneridae</taxon>
        <taxon>Pentapetalae</taxon>
        <taxon>asterids</taxon>
        <taxon>lamiids</taxon>
        <taxon>Lamiales</taxon>
        <taxon>Pedaliaceae</taxon>
        <taxon>Sesamum</taxon>
    </lineage>
</organism>
<dbReference type="PANTHER" id="PTHR35997">
    <property type="entry name" value="COTTON FIBER PROTEIN-RELATED"/>
    <property type="match status" value="1"/>
</dbReference>
<evidence type="ECO:0000256" key="1">
    <source>
        <dbReference type="SAM" id="Phobius"/>
    </source>
</evidence>
<gene>
    <name evidence="2" type="ORF">Scaly_2330300</name>
</gene>
<dbReference type="EMBL" id="JACGWM010000014">
    <property type="protein sequence ID" value="KAL0328977.1"/>
    <property type="molecule type" value="Genomic_DNA"/>
</dbReference>
<evidence type="ECO:0000313" key="2">
    <source>
        <dbReference type="EMBL" id="KAL0328977.1"/>
    </source>
</evidence>